<keyword evidence="2" id="KW-1185">Reference proteome</keyword>
<evidence type="ECO:0000313" key="2">
    <source>
        <dbReference type="Proteomes" id="UP001417504"/>
    </source>
</evidence>
<gene>
    <name evidence="1" type="ORF">Sjap_025326</name>
</gene>
<evidence type="ECO:0000313" key="1">
    <source>
        <dbReference type="EMBL" id="KAK9084915.1"/>
    </source>
</evidence>
<dbReference type="EMBL" id="JBBNAE010000011">
    <property type="protein sequence ID" value="KAK9084915.1"/>
    <property type="molecule type" value="Genomic_DNA"/>
</dbReference>
<protein>
    <submittedName>
        <fullName evidence="1">Uncharacterized protein</fullName>
    </submittedName>
</protein>
<comment type="caution">
    <text evidence="1">The sequence shown here is derived from an EMBL/GenBank/DDBJ whole genome shotgun (WGS) entry which is preliminary data.</text>
</comment>
<reference evidence="1 2" key="1">
    <citation type="submission" date="2024-01" db="EMBL/GenBank/DDBJ databases">
        <title>Genome assemblies of Stephania.</title>
        <authorList>
            <person name="Yang L."/>
        </authorList>
    </citation>
    <scope>NUCLEOTIDE SEQUENCE [LARGE SCALE GENOMIC DNA]</scope>
    <source>
        <strain evidence="1">QJT</strain>
        <tissue evidence="1">Leaf</tissue>
    </source>
</reference>
<dbReference type="AlphaFoldDB" id="A0AAP0HJH3"/>
<accession>A0AAP0HJH3</accession>
<sequence length="84" mass="9964">MNFFDRNKISKLVHDEMCIKKKNRIQLHLMVVLCAAPSARTFLGDMDQIHRSLIRHFRRFETDKVVIELGYKIFHDILNTCTTT</sequence>
<name>A0AAP0HJH3_9MAGN</name>
<proteinExistence type="predicted"/>
<organism evidence="1 2">
    <name type="scientific">Stephania japonica</name>
    <dbReference type="NCBI Taxonomy" id="461633"/>
    <lineage>
        <taxon>Eukaryota</taxon>
        <taxon>Viridiplantae</taxon>
        <taxon>Streptophyta</taxon>
        <taxon>Embryophyta</taxon>
        <taxon>Tracheophyta</taxon>
        <taxon>Spermatophyta</taxon>
        <taxon>Magnoliopsida</taxon>
        <taxon>Ranunculales</taxon>
        <taxon>Menispermaceae</taxon>
        <taxon>Menispermoideae</taxon>
        <taxon>Cissampelideae</taxon>
        <taxon>Stephania</taxon>
    </lineage>
</organism>
<dbReference type="Proteomes" id="UP001417504">
    <property type="component" value="Unassembled WGS sequence"/>
</dbReference>